<dbReference type="PROSITE" id="PS50977">
    <property type="entry name" value="HTH_TETR_2"/>
    <property type="match status" value="1"/>
</dbReference>
<dbReference type="PANTHER" id="PTHR30055">
    <property type="entry name" value="HTH-TYPE TRANSCRIPTIONAL REGULATOR RUTR"/>
    <property type="match status" value="1"/>
</dbReference>
<protein>
    <submittedName>
        <fullName evidence="6">TetR family transcriptional regulator</fullName>
    </submittedName>
</protein>
<dbReference type="InterPro" id="IPR009057">
    <property type="entry name" value="Homeodomain-like_sf"/>
</dbReference>
<dbReference type="Pfam" id="PF00440">
    <property type="entry name" value="TetR_N"/>
    <property type="match status" value="1"/>
</dbReference>
<feature type="domain" description="HTH tetR-type" evidence="5">
    <location>
        <begin position="7"/>
        <end position="67"/>
    </location>
</feature>
<dbReference type="PANTHER" id="PTHR30055:SF146">
    <property type="entry name" value="HTH-TYPE TRANSCRIPTIONAL DUAL REGULATOR CECR"/>
    <property type="match status" value="1"/>
</dbReference>
<evidence type="ECO:0000259" key="5">
    <source>
        <dbReference type="PROSITE" id="PS50977"/>
    </source>
</evidence>
<evidence type="ECO:0000256" key="2">
    <source>
        <dbReference type="ARBA" id="ARBA00023125"/>
    </source>
</evidence>
<keyword evidence="7" id="KW-1185">Reference proteome</keyword>
<dbReference type="GO" id="GO:0003700">
    <property type="term" value="F:DNA-binding transcription factor activity"/>
    <property type="evidence" value="ECO:0007669"/>
    <property type="project" value="TreeGrafter"/>
</dbReference>
<dbReference type="OrthoDB" id="9803107at2"/>
<dbReference type="EMBL" id="SMGG01000003">
    <property type="protein sequence ID" value="TCK61895.1"/>
    <property type="molecule type" value="Genomic_DNA"/>
</dbReference>
<organism evidence="6 7">
    <name type="scientific">Seleniivibrio woodruffii</name>
    <dbReference type="NCBI Taxonomy" id="1078050"/>
    <lineage>
        <taxon>Bacteria</taxon>
        <taxon>Pseudomonadati</taxon>
        <taxon>Deferribacterota</taxon>
        <taxon>Deferribacteres</taxon>
        <taxon>Deferribacterales</taxon>
        <taxon>Geovibrionaceae</taxon>
        <taxon>Seleniivibrio</taxon>
    </lineage>
</organism>
<dbReference type="Gene3D" id="1.10.357.10">
    <property type="entry name" value="Tetracycline Repressor, domain 2"/>
    <property type="match status" value="1"/>
</dbReference>
<dbReference type="GO" id="GO:0000976">
    <property type="term" value="F:transcription cis-regulatory region binding"/>
    <property type="evidence" value="ECO:0007669"/>
    <property type="project" value="TreeGrafter"/>
</dbReference>
<dbReference type="InterPro" id="IPR001647">
    <property type="entry name" value="HTH_TetR"/>
</dbReference>
<keyword evidence="2 4" id="KW-0238">DNA-binding</keyword>
<name>A0A4R1KBN6_9BACT</name>
<dbReference type="Gene3D" id="1.10.10.60">
    <property type="entry name" value="Homeodomain-like"/>
    <property type="match status" value="1"/>
</dbReference>
<proteinExistence type="predicted"/>
<dbReference type="InterPro" id="IPR023772">
    <property type="entry name" value="DNA-bd_HTH_TetR-type_CS"/>
</dbReference>
<gene>
    <name evidence="6" type="ORF">C8D98_0401</name>
</gene>
<comment type="caution">
    <text evidence="6">The sequence shown here is derived from an EMBL/GenBank/DDBJ whole genome shotgun (WGS) entry which is preliminary data.</text>
</comment>
<dbReference type="RefSeq" id="WP_132871548.1">
    <property type="nucleotide sequence ID" value="NZ_JAJUHT010000002.1"/>
</dbReference>
<sequence length="197" mass="22482">MEKTLSQRKKRAIVQAAAELFLDKGYGSVSMDNIAELANVSKRTVYNHFPSKELLFSEIVLEVRNDFGFPELEYMPGGNVSADLQDYAKKILAMIRNERFLKLLRLVMGESGRFPELRIAYSDQGMKSILDTVSDYLEAVGRPVDDRLLASQQYVGMIKECLFWPVLLGLIPMPTPEKDEYVIKDCVEKFIKLYDLA</sequence>
<evidence type="ECO:0000313" key="7">
    <source>
        <dbReference type="Proteomes" id="UP000294614"/>
    </source>
</evidence>
<feature type="DNA-binding region" description="H-T-H motif" evidence="4">
    <location>
        <begin position="30"/>
        <end position="49"/>
    </location>
</feature>
<accession>A0A4R1KBN6</accession>
<dbReference type="FunFam" id="1.10.10.60:FF:000141">
    <property type="entry name" value="TetR family transcriptional regulator"/>
    <property type="match status" value="1"/>
</dbReference>
<dbReference type="PROSITE" id="PS01081">
    <property type="entry name" value="HTH_TETR_1"/>
    <property type="match status" value="1"/>
</dbReference>
<keyword evidence="1" id="KW-0805">Transcription regulation</keyword>
<keyword evidence="3" id="KW-0804">Transcription</keyword>
<dbReference type="AlphaFoldDB" id="A0A4R1KBN6"/>
<evidence type="ECO:0000256" key="1">
    <source>
        <dbReference type="ARBA" id="ARBA00023015"/>
    </source>
</evidence>
<dbReference type="PRINTS" id="PR00455">
    <property type="entry name" value="HTHTETR"/>
</dbReference>
<dbReference type="SUPFAM" id="SSF46689">
    <property type="entry name" value="Homeodomain-like"/>
    <property type="match status" value="1"/>
</dbReference>
<dbReference type="Proteomes" id="UP000294614">
    <property type="component" value="Unassembled WGS sequence"/>
</dbReference>
<evidence type="ECO:0000313" key="6">
    <source>
        <dbReference type="EMBL" id="TCK61895.1"/>
    </source>
</evidence>
<evidence type="ECO:0000256" key="4">
    <source>
        <dbReference type="PROSITE-ProRule" id="PRU00335"/>
    </source>
</evidence>
<reference evidence="6 7" key="1">
    <citation type="submission" date="2019-03" db="EMBL/GenBank/DDBJ databases">
        <title>Genomic Encyclopedia of Type Strains, Phase IV (KMG-IV): sequencing the most valuable type-strain genomes for metagenomic binning, comparative biology and taxonomic classification.</title>
        <authorList>
            <person name="Goeker M."/>
        </authorList>
    </citation>
    <scope>NUCLEOTIDE SEQUENCE [LARGE SCALE GENOMIC DNA]</scope>
    <source>
        <strain evidence="6 7">DSM 24984</strain>
    </source>
</reference>
<evidence type="ECO:0000256" key="3">
    <source>
        <dbReference type="ARBA" id="ARBA00023163"/>
    </source>
</evidence>
<dbReference type="Pfam" id="PF14246">
    <property type="entry name" value="TetR_C_7"/>
    <property type="match status" value="1"/>
</dbReference>
<dbReference type="InterPro" id="IPR050109">
    <property type="entry name" value="HTH-type_TetR-like_transc_reg"/>
</dbReference>
<dbReference type="InterPro" id="IPR039536">
    <property type="entry name" value="TetR_C_Proteobacteria"/>
</dbReference>